<dbReference type="SUPFAM" id="SSF56112">
    <property type="entry name" value="Protein kinase-like (PK-like)"/>
    <property type="match status" value="1"/>
</dbReference>
<dbReference type="PANTHER" id="PTHR24055">
    <property type="entry name" value="MITOGEN-ACTIVATED PROTEIN KINASE"/>
    <property type="match status" value="1"/>
</dbReference>
<evidence type="ECO:0000313" key="6">
    <source>
        <dbReference type="EMBL" id="WFD25079.1"/>
    </source>
</evidence>
<dbReference type="PROSITE" id="PS00108">
    <property type="entry name" value="PROTEIN_KINASE_ST"/>
    <property type="match status" value="1"/>
</dbReference>
<gene>
    <name evidence="6" type="ORF">MNAN1_000042</name>
</gene>
<keyword evidence="1" id="KW-0723">Serine/threonine-protein kinase</keyword>
<dbReference type="Gene3D" id="1.10.510.10">
    <property type="entry name" value="Transferase(Phosphotransferase) domain 1"/>
    <property type="match status" value="1"/>
</dbReference>
<evidence type="ECO:0000259" key="5">
    <source>
        <dbReference type="PROSITE" id="PS50011"/>
    </source>
</evidence>
<organism evidence="6 7">
    <name type="scientific">Malassezia nana</name>
    <dbReference type="NCBI Taxonomy" id="180528"/>
    <lineage>
        <taxon>Eukaryota</taxon>
        <taxon>Fungi</taxon>
        <taxon>Dikarya</taxon>
        <taxon>Basidiomycota</taxon>
        <taxon>Ustilaginomycotina</taxon>
        <taxon>Malasseziomycetes</taxon>
        <taxon>Malasseziales</taxon>
        <taxon>Malasseziaceae</taxon>
        <taxon>Malassezia</taxon>
    </lineage>
</organism>
<keyword evidence="1" id="KW-0418">Kinase</keyword>
<proteinExistence type="predicted"/>
<evidence type="ECO:0000256" key="3">
    <source>
        <dbReference type="ARBA" id="ARBA00022840"/>
    </source>
</evidence>
<dbReference type="SMART" id="SM00220">
    <property type="entry name" value="S_TKc"/>
    <property type="match status" value="1"/>
</dbReference>
<dbReference type="PROSITE" id="PS50011">
    <property type="entry name" value="PROTEIN_KINASE_DOM"/>
    <property type="match status" value="1"/>
</dbReference>
<keyword evidence="3" id="KW-0067">ATP-binding</keyword>
<keyword evidence="2" id="KW-0547">Nucleotide-binding</keyword>
<evidence type="ECO:0000256" key="4">
    <source>
        <dbReference type="SAM" id="MobiDB-lite"/>
    </source>
</evidence>
<dbReference type="EMBL" id="CP119892">
    <property type="protein sequence ID" value="WFD25079.1"/>
    <property type="molecule type" value="Genomic_DNA"/>
</dbReference>
<evidence type="ECO:0000313" key="7">
    <source>
        <dbReference type="Proteomes" id="UP001213623"/>
    </source>
</evidence>
<keyword evidence="7" id="KW-1185">Reference proteome</keyword>
<feature type="domain" description="Protein kinase" evidence="5">
    <location>
        <begin position="1"/>
        <end position="387"/>
    </location>
</feature>
<accession>A0AAF0EHZ7</accession>
<dbReference type="GO" id="GO:0005524">
    <property type="term" value="F:ATP binding"/>
    <property type="evidence" value="ECO:0007669"/>
    <property type="project" value="UniProtKB-KW"/>
</dbReference>
<reference evidence="6" key="1">
    <citation type="submission" date="2023-03" db="EMBL/GenBank/DDBJ databases">
        <title>Mating type loci evolution in Malassezia.</title>
        <authorList>
            <person name="Coelho M.A."/>
        </authorList>
    </citation>
    <scope>NUCLEOTIDE SEQUENCE</scope>
    <source>
        <strain evidence="6">CBS 9557</strain>
    </source>
</reference>
<dbReference type="InterPro" id="IPR008271">
    <property type="entry name" value="Ser/Thr_kinase_AS"/>
</dbReference>
<dbReference type="InterPro" id="IPR050117">
    <property type="entry name" value="MAPK"/>
</dbReference>
<dbReference type="GO" id="GO:0004674">
    <property type="term" value="F:protein serine/threonine kinase activity"/>
    <property type="evidence" value="ECO:0007669"/>
    <property type="project" value="UniProtKB-KW"/>
</dbReference>
<name>A0AAF0EHZ7_9BASI</name>
<dbReference type="InterPro" id="IPR000719">
    <property type="entry name" value="Prot_kinase_dom"/>
</dbReference>
<dbReference type="AlphaFoldDB" id="A0AAF0EHZ7"/>
<evidence type="ECO:0000256" key="1">
    <source>
        <dbReference type="ARBA" id="ARBA00022527"/>
    </source>
</evidence>
<evidence type="ECO:0000256" key="2">
    <source>
        <dbReference type="ARBA" id="ARBA00022741"/>
    </source>
</evidence>
<dbReference type="Proteomes" id="UP001213623">
    <property type="component" value="Chromosome 1"/>
</dbReference>
<feature type="region of interest" description="Disordered" evidence="4">
    <location>
        <begin position="63"/>
        <end position="98"/>
    </location>
</feature>
<protein>
    <recommendedName>
        <fullName evidence="5">Protein kinase domain-containing protein</fullName>
    </recommendedName>
</protein>
<dbReference type="InterPro" id="IPR011009">
    <property type="entry name" value="Kinase-like_dom_sf"/>
</dbReference>
<sequence length="387" mass="43611">MPAPWDTWRQEFNEKMDRWGEEKLNLRPGHSKPLHKKNATYEERLARMRSGGGAEGALQAQTYQRSMPPPPPQFSNENTNFGTAPIAASSVPPSTATPTHLQFSRFTEADKQAFFALLDEYFANKSSGGDMWYLADAIAYLHQERVAHRDIKPSNILFDTHGVLKLIDLGVAWEDGMCETAPSGQTKLQGQPSCAMISEVGTGAFRAPELLFAPQHGYDAYKADIWSWGMVLSSFFTSLVEVDEEESHGRPNFTSWERELFPEYPSEASLQHWRPRQYERSTLFDSSSGDIALACDLFKVLGLPSDEARWPEAAFFQPPLAQFPFVHQPAKESLFDRLPHWHTLALDRSASAQRLYAFVAEWLPRLLSLSASQRPTAAELFSCLAHL</sequence>
<dbReference type="Pfam" id="PF00069">
    <property type="entry name" value="Pkinase"/>
    <property type="match status" value="1"/>
</dbReference>
<keyword evidence="1" id="KW-0808">Transferase</keyword>